<keyword evidence="6 13" id="KW-0808">Transferase</keyword>
<evidence type="ECO:0000256" key="6">
    <source>
        <dbReference type="ARBA" id="ARBA00022679"/>
    </source>
</evidence>
<dbReference type="GO" id="GO:0008408">
    <property type="term" value="F:3'-5' exonuclease activity"/>
    <property type="evidence" value="ECO:0007669"/>
    <property type="project" value="InterPro"/>
</dbReference>
<dbReference type="GO" id="GO:0009432">
    <property type="term" value="P:SOS response"/>
    <property type="evidence" value="ECO:0007669"/>
    <property type="project" value="UniProtKB-ARBA"/>
</dbReference>
<dbReference type="InterPro" id="IPR003141">
    <property type="entry name" value="Pol/His_phosphatase_N"/>
</dbReference>
<dbReference type="AlphaFoldDB" id="A0A4R5PLI3"/>
<organism evidence="16 17">
    <name type="scientific">Pseudohoeflea suaedae</name>
    <dbReference type="NCBI Taxonomy" id="877384"/>
    <lineage>
        <taxon>Bacteria</taxon>
        <taxon>Pseudomonadati</taxon>
        <taxon>Pseudomonadota</taxon>
        <taxon>Alphaproteobacteria</taxon>
        <taxon>Hyphomicrobiales</taxon>
        <taxon>Rhizobiaceae</taxon>
        <taxon>Pseudohoeflea</taxon>
    </lineage>
</organism>
<evidence type="ECO:0000256" key="12">
    <source>
        <dbReference type="ARBA" id="ARBA00049244"/>
    </source>
</evidence>
<dbReference type="InterPro" id="IPR040982">
    <property type="entry name" value="DNA_pol3_finger"/>
</dbReference>
<sequence>MRAPAPAPQAETFAEFGLRSNFSFLEGASHPEELAVMVARLGQRRFGLADRNTVAGVVRAHVAARESGLVFHPGTRLCFSDGTPDILAYPKTRAGWARLCRLLTCGNLRAAKGACTLYLQDLLDWGEELNLVVLPGAGAGFGDPESGNDPDKKLGELLRQLKDACASAVRLALVPAHDGHDRIRLARLSRIARAARVKTIASNDALCHDPARRADQHVLTAIRHHVTLDRAGRLLSAHGERHLKAAAEMVYLLRDYPEALGETLRFARELTFSLDELRYQYPDEKLGEGTAQEHLARLAGEGARRRYGENVPERVERQIAHELELIAELEYAPYFLTVWDIVRFARSKDILCQGRGSAANSTICYCIGITEVDPTFADLLFERFISPERREPPDIDVDFEHERREEVIQYIYERYGRDHAGLAATVICYRARSAAREVGKAFGLSEDAISALSGSVWGWSSEAMGEREAKIAGLDTADRTTRQVLDHAARLSGFPRHLSQHVGGFVITRDRLDEVVPLMNTAMEGRTMVEWDKDDLDALGILKIDILALGMLTCLARGLKMLASHYEKPLSLATIPKEDPRVYAMIQRADTIGVFQIESRAQMSMLPRLRPRDFYDLVIEVAIVRPGPIQGDMVHPYLRRREGKEPVSYPKEELRAVLGKTLGVPLFQEQAMKIAIVAAGFTPSEADRLRRAMATFRRVGTIHTFQRKMIDGMVANGYEKQFAERCFQQIEGFGEYGFPESHAASFALLVYASSWMKAVYPDVFCAAILNAQPMGFYAPGQLIRDAREHGVEIRPVDVNLSDWDCTLEQACFDPAAIAPRHAGMRDVIKSHHAVRLGFRQVKGLAEADMARLVEMRGAGYDSVRDLWLRAGLSRGTVERLADADAFSSLGLSRREALWAARALDPAAASEHLPLFERTAAPLPELEAEMRLPAMPPGEEVINDYRYLSFSLKAHPVSFLRARLSGQGIVRNQRLESLRTGQRTIVAGLVLVRQRPGSAKGVIFMTIEDETGVANIIVWPKTFETFRREVLGARLIRVEGRLQNESGVIHLVADRIADISGKLAWLDADHDPRSADIESLARGDEVRRPVMENRMFRKSGAQAARKLKAANPPPATPSREPPPALSEPASEVARVMPKGRNFH</sequence>
<dbReference type="HAMAP" id="MF_01902">
    <property type="entry name" value="DNApol_error_prone"/>
    <property type="match status" value="1"/>
</dbReference>
<dbReference type="InterPro" id="IPR023073">
    <property type="entry name" value="DnaE2"/>
</dbReference>
<dbReference type="EMBL" id="SMSI01000001">
    <property type="protein sequence ID" value="TDH37792.1"/>
    <property type="molecule type" value="Genomic_DNA"/>
</dbReference>
<evidence type="ECO:0000256" key="5">
    <source>
        <dbReference type="ARBA" id="ARBA00022490"/>
    </source>
</evidence>
<evidence type="ECO:0000256" key="3">
    <source>
        <dbReference type="ARBA" id="ARBA00012417"/>
    </source>
</evidence>
<dbReference type="NCBIfam" id="NF004225">
    <property type="entry name" value="PRK05672.1"/>
    <property type="match status" value="1"/>
</dbReference>
<dbReference type="GO" id="GO:0006281">
    <property type="term" value="P:DNA repair"/>
    <property type="evidence" value="ECO:0007669"/>
    <property type="project" value="UniProtKB-UniRule"/>
</dbReference>
<feature type="compositionally biased region" description="Pro residues" evidence="14">
    <location>
        <begin position="1110"/>
        <end position="1124"/>
    </location>
</feature>
<evidence type="ECO:0000256" key="11">
    <source>
        <dbReference type="ARBA" id="ARBA00023204"/>
    </source>
</evidence>
<feature type="region of interest" description="Disordered" evidence="14">
    <location>
        <begin position="1096"/>
        <end position="1142"/>
    </location>
</feature>
<dbReference type="InterPro" id="IPR011708">
    <property type="entry name" value="DNA_pol3_alpha_NTPase_dom"/>
</dbReference>
<keyword evidence="11 13" id="KW-0234">DNA repair</keyword>
<evidence type="ECO:0000256" key="10">
    <source>
        <dbReference type="ARBA" id="ARBA00022932"/>
    </source>
</evidence>
<dbReference type="CDD" id="cd07434">
    <property type="entry name" value="PHP_PolIIIA_DnaE2"/>
    <property type="match status" value="1"/>
</dbReference>
<evidence type="ECO:0000259" key="15">
    <source>
        <dbReference type="SMART" id="SM00481"/>
    </source>
</evidence>
<dbReference type="EC" id="2.7.7.7" evidence="3 13"/>
<dbReference type="GO" id="GO:0006260">
    <property type="term" value="P:DNA replication"/>
    <property type="evidence" value="ECO:0007669"/>
    <property type="project" value="UniProtKB-KW"/>
</dbReference>
<feature type="domain" description="Polymerase/histidinol phosphatase N-terminal" evidence="15">
    <location>
        <begin position="14"/>
        <end position="81"/>
    </location>
</feature>
<evidence type="ECO:0000256" key="13">
    <source>
        <dbReference type="HAMAP-Rule" id="MF_01902"/>
    </source>
</evidence>
<dbReference type="GO" id="GO:0003676">
    <property type="term" value="F:nucleic acid binding"/>
    <property type="evidence" value="ECO:0007669"/>
    <property type="project" value="InterPro"/>
</dbReference>
<comment type="caution">
    <text evidence="16">The sequence shown here is derived from an EMBL/GenBank/DDBJ whole genome shotgun (WGS) entry which is preliminary data.</text>
</comment>
<evidence type="ECO:0000313" key="17">
    <source>
        <dbReference type="Proteomes" id="UP000295131"/>
    </source>
</evidence>
<dbReference type="GO" id="GO:0003887">
    <property type="term" value="F:DNA-directed DNA polymerase activity"/>
    <property type="evidence" value="ECO:0007669"/>
    <property type="project" value="UniProtKB-UniRule"/>
</dbReference>
<proteinExistence type="inferred from homology"/>
<accession>A0A4R5PLI3</accession>
<dbReference type="InterPro" id="IPR004365">
    <property type="entry name" value="NA-bd_OB_tRNA"/>
</dbReference>
<gene>
    <name evidence="16" type="primary">dnaE</name>
    <name evidence="13" type="synonym">dnaE2</name>
    <name evidence="16" type="ORF">E2A64_01230</name>
</gene>
<comment type="similarity">
    <text evidence="2 13">Belongs to the DNA polymerase type-C family. DnaE2 subfamily.</text>
</comment>
<dbReference type="Pfam" id="PF17657">
    <property type="entry name" value="DNA_pol3_finger"/>
    <property type="match status" value="1"/>
</dbReference>
<keyword evidence="5 13" id="KW-0963">Cytoplasm</keyword>
<dbReference type="RefSeq" id="WP_133282629.1">
    <property type="nucleotide sequence ID" value="NZ_SMSI01000001.1"/>
</dbReference>
<dbReference type="Proteomes" id="UP000295131">
    <property type="component" value="Unassembled WGS sequence"/>
</dbReference>
<evidence type="ECO:0000256" key="7">
    <source>
        <dbReference type="ARBA" id="ARBA00022695"/>
    </source>
</evidence>
<comment type="function">
    <text evidence="13">DNA polymerase involved in damage-induced mutagenesis and translesion synthesis (TLS). It is not the major replicative DNA polymerase.</text>
</comment>
<keyword evidence="10 13" id="KW-0239">DNA-directed DNA polymerase</keyword>
<dbReference type="NCBIfam" id="TIGR00594">
    <property type="entry name" value="polc"/>
    <property type="match status" value="1"/>
</dbReference>
<dbReference type="Gene3D" id="1.10.150.870">
    <property type="match status" value="1"/>
</dbReference>
<comment type="catalytic activity">
    <reaction evidence="12 13">
        <text>DNA(n) + a 2'-deoxyribonucleoside 5'-triphosphate = DNA(n+1) + diphosphate</text>
        <dbReference type="Rhea" id="RHEA:22508"/>
        <dbReference type="Rhea" id="RHEA-COMP:17339"/>
        <dbReference type="Rhea" id="RHEA-COMP:17340"/>
        <dbReference type="ChEBI" id="CHEBI:33019"/>
        <dbReference type="ChEBI" id="CHEBI:61560"/>
        <dbReference type="ChEBI" id="CHEBI:173112"/>
        <dbReference type="EC" id="2.7.7.7"/>
    </reaction>
</comment>
<dbReference type="OrthoDB" id="9803237at2"/>
<dbReference type="Pfam" id="PF14579">
    <property type="entry name" value="HHH_6"/>
    <property type="match status" value="1"/>
</dbReference>
<evidence type="ECO:0000313" key="16">
    <source>
        <dbReference type="EMBL" id="TDH37792.1"/>
    </source>
</evidence>
<keyword evidence="8 13" id="KW-0235">DNA replication</keyword>
<evidence type="ECO:0000256" key="9">
    <source>
        <dbReference type="ARBA" id="ARBA00022763"/>
    </source>
</evidence>
<evidence type="ECO:0000256" key="2">
    <source>
        <dbReference type="ARBA" id="ARBA00007391"/>
    </source>
</evidence>
<evidence type="ECO:0000256" key="4">
    <source>
        <dbReference type="ARBA" id="ARBA00017273"/>
    </source>
</evidence>
<dbReference type="PANTHER" id="PTHR32294:SF4">
    <property type="entry name" value="ERROR-PRONE DNA POLYMERASE"/>
    <property type="match status" value="1"/>
</dbReference>
<dbReference type="InterPro" id="IPR004805">
    <property type="entry name" value="DnaE2/DnaE/PolC"/>
</dbReference>
<reference evidence="16 17" key="1">
    <citation type="journal article" date="2013" name="Int. J. Syst. Evol. Microbiol.">
        <title>Hoeflea suaedae sp. nov., an endophytic bacterium isolated from the root of the halophyte Suaeda maritima.</title>
        <authorList>
            <person name="Chung E.J."/>
            <person name="Park J.A."/>
            <person name="Pramanik P."/>
            <person name="Bibi F."/>
            <person name="Jeon C.O."/>
            <person name="Chung Y.R."/>
        </authorList>
    </citation>
    <scope>NUCLEOTIDE SEQUENCE [LARGE SCALE GENOMIC DNA]</scope>
    <source>
        <strain evidence="16 17">YC6898</strain>
    </source>
</reference>
<evidence type="ECO:0000256" key="8">
    <source>
        <dbReference type="ARBA" id="ARBA00022705"/>
    </source>
</evidence>
<keyword evidence="17" id="KW-1185">Reference proteome</keyword>
<dbReference type="InterPro" id="IPR029460">
    <property type="entry name" value="DNAPol_HHH"/>
</dbReference>
<dbReference type="FunFam" id="1.10.150.870:FF:000002">
    <property type="entry name" value="Error-prone DNA polymerase"/>
    <property type="match status" value="1"/>
</dbReference>
<dbReference type="SMART" id="SM00481">
    <property type="entry name" value="POLIIIAc"/>
    <property type="match status" value="1"/>
</dbReference>
<dbReference type="Gene3D" id="3.20.20.140">
    <property type="entry name" value="Metal-dependent hydrolases"/>
    <property type="match status" value="1"/>
</dbReference>
<dbReference type="Pfam" id="PF01336">
    <property type="entry name" value="tRNA_anti-codon"/>
    <property type="match status" value="1"/>
</dbReference>
<comment type="subcellular location">
    <subcellularLocation>
        <location evidence="1 13">Cytoplasm</location>
    </subcellularLocation>
</comment>
<protein>
    <recommendedName>
        <fullName evidence="4 13">Error-prone DNA polymerase</fullName>
        <ecNumber evidence="3 13">2.7.7.7</ecNumber>
    </recommendedName>
</protein>
<dbReference type="PANTHER" id="PTHR32294">
    <property type="entry name" value="DNA POLYMERASE III SUBUNIT ALPHA"/>
    <property type="match status" value="1"/>
</dbReference>
<name>A0A4R5PLI3_9HYPH</name>
<keyword evidence="9 13" id="KW-0227">DNA damage</keyword>
<dbReference type="CDD" id="cd04485">
    <property type="entry name" value="DnaE_OBF"/>
    <property type="match status" value="1"/>
</dbReference>
<evidence type="ECO:0000256" key="14">
    <source>
        <dbReference type="SAM" id="MobiDB-lite"/>
    </source>
</evidence>
<keyword evidence="7 13" id="KW-0548">Nucleotidyltransferase</keyword>
<dbReference type="GO" id="GO:0005737">
    <property type="term" value="C:cytoplasm"/>
    <property type="evidence" value="ECO:0007669"/>
    <property type="project" value="UniProtKB-SubCell"/>
</dbReference>
<dbReference type="Pfam" id="PF07733">
    <property type="entry name" value="DNA_pol3_alpha"/>
    <property type="match status" value="1"/>
</dbReference>
<evidence type="ECO:0000256" key="1">
    <source>
        <dbReference type="ARBA" id="ARBA00004496"/>
    </source>
</evidence>